<proteinExistence type="inferred from homology"/>
<dbReference type="Gene3D" id="1.10.3720.10">
    <property type="entry name" value="MetI-like"/>
    <property type="match status" value="1"/>
</dbReference>
<dbReference type="PANTHER" id="PTHR30193">
    <property type="entry name" value="ABC TRANSPORTER PERMEASE PROTEIN"/>
    <property type="match status" value="1"/>
</dbReference>
<comment type="caution">
    <text evidence="9">The sequence shown here is derived from an EMBL/GenBank/DDBJ whole genome shotgun (WGS) entry which is preliminary data.</text>
</comment>
<evidence type="ECO:0000256" key="5">
    <source>
        <dbReference type="ARBA" id="ARBA00022989"/>
    </source>
</evidence>
<evidence type="ECO:0000256" key="7">
    <source>
        <dbReference type="RuleBase" id="RU363032"/>
    </source>
</evidence>
<evidence type="ECO:0000256" key="2">
    <source>
        <dbReference type="ARBA" id="ARBA00022448"/>
    </source>
</evidence>
<evidence type="ECO:0000313" key="9">
    <source>
        <dbReference type="EMBL" id="RGJ06576.1"/>
    </source>
</evidence>
<organism evidence="9 10">
    <name type="scientific">Hungatella hathewayi</name>
    <dbReference type="NCBI Taxonomy" id="154046"/>
    <lineage>
        <taxon>Bacteria</taxon>
        <taxon>Bacillati</taxon>
        <taxon>Bacillota</taxon>
        <taxon>Clostridia</taxon>
        <taxon>Lachnospirales</taxon>
        <taxon>Lachnospiraceae</taxon>
        <taxon>Hungatella</taxon>
    </lineage>
</organism>
<dbReference type="GO" id="GO:0055085">
    <property type="term" value="P:transmembrane transport"/>
    <property type="evidence" value="ECO:0007669"/>
    <property type="project" value="InterPro"/>
</dbReference>
<feature type="transmembrane region" description="Helical" evidence="7">
    <location>
        <begin position="109"/>
        <end position="130"/>
    </location>
</feature>
<dbReference type="PROSITE" id="PS50928">
    <property type="entry name" value="ABC_TM1"/>
    <property type="match status" value="1"/>
</dbReference>
<evidence type="ECO:0000313" key="10">
    <source>
        <dbReference type="Proteomes" id="UP000263014"/>
    </source>
</evidence>
<feature type="transmembrane region" description="Helical" evidence="7">
    <location>
        <begin position="162"/>
        <end position="184"/>
    </location>
</feature>
<dbReference type="RefSeq" id="WP_117632823.1">
    <property type="nucleotide sequence ID" value="NZ_QSON01000002.1"/>
</dbReference>
<dbReference type="CDD" id="cd06261">
    <property type="entry name" value="TM_PBP2"/>
    <property type="match status" value="1"/>
</dbReference>
<feature type="domain" description="ABC transmembrane type-1" evidence="8">
    <location>
        <begin position="72"/>
        <end position="286"/>
    </location>
</feature>
<keyword evidence="4 7" id="KW-0812">Transmembrane</keyword>
<evidence type="ECO:0000259" key="8">
    <source>
        <dbReference type="PROSITE" id="PS50928"/>
    </source>
</evidence>
<keyword evidence="5 7" id="KW-1133">Transmembrane helix</keyword>
<dbReference type="Proteomes" id="UP000263014">
    <property type="component" value="Unassembled WGS sequence"/>
</dbReference>
<keyword evidence="2 7" id="KW-0813">Transport</keyword>
<dbReference type="EMBL" id="QSON01000002">
    <property type="protein sequence ID" value="RGJ06576.1"/>
    <property type="molecule type" value="Genomic_DNA"/>
</dbReference>
<feature type="transmembrane region" description="Helical" evidence="7">
    <location>
        <begin position="12"/>
        <end position="32"/>
    </location>
</feature>
<keyword evidence="3" id="KW-1003">Cell membrane</keyword>
<gene>
    <name evidence="9" type="ORF">DXD79_04570</name>
</gene>
<dbReference type="PANTHER" id="PTHR30193:SF37">
    <property type="entry name" value="INNER MEMBRANE ABC TRANSPORTER PERMEASE PROTEIN YCJO"/>
    <property type="match status" value="1"/>
</dbReference>
<keyword evidence="6 7" id="KW-0472">Membrane</keyword>
<dbReference type="InterPro" id="IPR051393">
    <property type="entry name" value="ABC_transporter_permease"/>
</dbReference>
<sequence>MKTKNKSVKWFGIWMMMPGFLVIVLLKMYPIVEGISYSFTNRRMDRPVSSIEFTGIRNFIGVIQDKKILDTVGFTLIYAFLIVLLSYIAGVSLAMLLNRSIKGRGLYRSLILLPWVISNTVVAANFRWILNDRYGIVNSVLIQLGIISKPVQFFANMEVAKAMVIGVGIWKTVPFMVIVILAALQSIPLEYYEAADMDGASFWGKFRYITLPGIKSVTIMATTLQFIWNFNNFESIWLLTTGGPNDSTMTLPVKIYEEAFLKNKIGYASSIAVVVMLFMMVFTFVRFRMSAKVEND</sequence>
<dbReference type="InterPro" id="IPR035906">
    <property type="entry name" value="MetI-like_sf"/>
</dbReference>
<evidence type="ECO:0000256" key="6">
    <source>
        <dbReference type="ARBA" id="ARBA00023136"/>
    </source>
</evidence>
<comment type="similarity">
    <text evidence="7">Belongs to the binding-protein-dependent transport system permease family.</text>
</comment>
<feature type="transmembrane region" description="Helical" evidence="7">
    <location>
        <begin position="265"/>
        <end position="285"/>
    </location>
</feature>
<name>A0A374PBG1_9FIRM</name>
<dbReference type="SUPFAM" id="SSF161098">
    <property type="entry name" value="MetI-like"/>
    <property type="match status" value="1"/>
</dbReference>
<dbReference type="InterPro" id="IPR000515">
    <property type="entry name" value="MetI-like"/>
</dbReference>
<accession>A0A374PBG1</accession>
<dbReference type="GO" id="GO:0005886">
    <property type="term" value="C:plasma membrane"/>
    <property type="evidence" value="ECO:0007669"/>
    <property type="project" value="UniProtKB-SubCell"/>
</dbReference>
<comment type="subcellular location">
    <subcellularLocation>
        <location evidence="1 7">Cell membrane</location>
        <topology evidence="1 7">Multi-pass membrane protein</topology>
    </subcellularLocation>
</comment>
<reference evidence="9 10" key="1">
    <citation type="submission" date="2018-08" db="EMBL/GenBank/DDBJ databases">
        <title>A genome reference for cultivated species of the human gut microbiota.</title>
        <authorList>
            <person name="Zou Y."/>
            <person name="Xue W."/>
            <person name="Luo G."/>
        </authorList>
    </citation>
    <scope>NUCLEOTIDE SEQUENCE [LARGE SCALE GENOMIC DNA]</scope>
    <source>
        <strain evidence="9 10">TM09-12</strain>
    </source>
</reference>
<dbReference type="Pfam" id="PF00528">
    <property type="entry name" value="BPD_transp_1"/>
    <property type="match status" value="1"/>
</dbReference>
<feature type="transmembrane region" description="Helical" evidence="7">
    <location>
        <begin position="76"/>
        <end position="97"/>
    </location>
</feature>
<evidence type="ECO:0000256" key="4">
    <source>
        <dbReference type="ARBA" id="ARBA00022692"/>
    </source>
</evidence>
<evidence type="ECO:0000256" key="1">
    <source>
        <dbReference type="ARBA" id="ARBA00004651"/>
    </source>
</evidence>
<protein>
    <submittedName>
        <fullName evidence="9">Sugar ABC transporter permease</fullName>
    </submittedName>
</protein>
<dbReference type="AlphaFoldDB" id="A0A374PBG1"/>
<evidence type="ECO:0000256" key="3">
    <source>
        <dbReference type="ARBA" id="ARBA00022475"/>
    </source>
</evidence>